<comment type="subcellular location">
    <subcellularLocation>
        <location evidence="1 4">Cell outer membrane</location>
    </subcellularLocation>
</comment>
<reference evidence="10" key="1">
    <citation type="submission" date="2017-09" db="EMBL/GenBank/DDBJ databases">
        <authorList>
            <person name="Feng G."/>
            <person name="Zhu H."/>
        </authorList>
    </citation>
    <scope>NUCLEOTIDE SEQUENCE [LARGE SCALE GENOMIC DNA]</scope>
    <source>
        <strain evidence="10">1PNM-20</strain>
    </source>
</reference>
<keyword evidence="6" id="KW-0732">Signal</keyword>
<feature type="region of interest" description="Disordered" evidence="5">
    <location>
        <begin position="29"/>
        <end position="66"/>
    </location>
</feature>
<feature type="domain" description="TonB-dependent receptor plug" evidence="8">
    <location>
        <begin position="85"/>
        <end position="182"/>
    </location>
</feature>
<comment type="similarity">
    <text evidence="4">Belongs to the TonB-dependent receptor family.</text>
</comment>
<dbReference type="PANTHER" id="PTHR40980">
    <property type="entry name" value="PLUG DOMAIN-CONTAINING PROTEIN"/>
    <property type="match status" value="1"/>
</dbReference>
<dbReference type="OrthoDB" id="5476657at2"/>
<feature type="region of interest" description="Disordered" evidence="5">
    <location>
        <begin position="670"/>
        <end position="695"/>
    </location>
</feature>
<dbReference type="EMBL" id="NSLI01000003">
    <property type="protein sequence ID" value="PAX08075.1"/>
    <property type="molecule type" value="Genomic_DNA"/>
</dbReference>
<name>A0A2A2SFU1_9SPHN</name>
<dbReference type="InterPro" id="IPR012910">
    <property type="entry name" value="Plug_dom"/>
</dbReference>
<dbReference type="InterPro" id="IPR037066">
    <property type="entry name" value="Plug_dom_sf"/>
</dbReference>
<evidence type="ECO:0000256" key="6">
    <source>
        <dbReference type="SAM" id="SignalP"/>
    </source>
</evidence>
<keyword evidence="4" id="KW-0798">TonB box</keyword>
<feature type="compositionally biased region" description="Polar residues" evidence="5">
    <location>
        <begin position="31"/>
        <end position="48"/>
    </location>
</feature>
<sequence>MRLKTLALCSTALLVGLAPAAQAQVVEDPAAQNNDPTAPSQQTDTGTPTDRDAPTVSPEEEVAGEGQDIVVTGFRESLASSRNLKRNAPQVVDAVVAEDIGKLPDLAVSDTASRIPGLQVLRLGGEASQVLLRGLDEQFFNTLYNGREIFTAERRQVALQDFPSAGIAALEVFKTSTANQVDPGVIGLTNVRSRRPFDFEGFELSGTVFALHTVNAGKVTPNGNLLVSNRWDTGAGEFGILLNASYTELDYLDSEPSNTDFLATPTINGQQVRFPDVQRLFYRSGNRQRPSFNGSIQWRPTPDVEFYIDGLYQGFRNRVDDTLAAAPLFNGTYSNLVFRDGTNLLRSGTVVVPAGGPTIFSFRGGTFNKTDTYQFAAGGIFDSGPLRITADVARTNSTFTGSTESVDRQFGIGGYTVDFDLDTPQFRIYNYDASNPATYRFDGLYEEQQEAKGDDWQARIDAEYKFDEFFIRSIQVGARYTTRDAHREFGNRFAGYGVGYRNGAGVLLTQIPVNFRPVEPGFNSTDIQPFRTFLAPTYDSIRANRRELRQFVLSNPRAFGFGTFTLDPVAPNPDSIFDANEKTYAGYGQINYNFNDVIDGSVGIRVARTEFDLQGNALVAGVVTPISASQGFTDYLPNASLRWRITPALQLRLSYTETRTRATFQQLNPAANVGAPDPANGGLRTGSGGNPTLSPIESENYDASLEYYFSRTGFAAVTAFRRDLTGFIQNQAVRFTDPTLGFVEITRPVNSRSGRIDGVEAQVSTFFDFEGAPEFLRSFGIQANYTYLDAETDLLNGNTGVTSRERIQGVAKHTYNIVGLFERGPLSARVTYNKRSRFLDQIGFRGDDLYLQEGLPPGRLDLSTNLTVNPNVTVFFDATNLTAEEFEYTFSSARAGAARAEYVRFLRFDEQTFSLGLRFRL</sequence>
<evidence type="ECO:0000256" key="3">
    <source>
        <dbReference type="ARBA" id="ARBA00023237"/>
    </source>
</evidence>
<dbReference type="InterPro" id="IPR010104">
    <property type="entry name" value="TonB_rcpt_bac"/>
</dbReference>
<evidence type="ECO:0000259" key="8">
    <source>
        <dbReference type="Pfam" id="PF07715"/>
    </source>
</evidence>
<dbReference type="Gene3D" id="2.170.130.10">
    <property type="entry name" value="TonB-dependent receptor, plug domain"/>
    <property type="match status" value="1"/>
</dbReference>
<evidence type="ECO:0008006" key="11">
    <source>
        <dbReference type="Google" id="ProtNLM"/>
    </source>
</evidence>
<organism evidence="9 10">
    <name type="scientific">Sphingomonas lenta</name>
    <dbReference type="NCBI Taxonomy" id="1141887"/>
    <lineage>
        <taxon>Bacteria</taxon>
        <taxon>Pseudomonadati</taxon>
        <taxon>Pseudomonadota</taxon>
        <taxon>Alphaproteobacteria</taxon>
        <taxon>Sphingomonadales</taxon>
        <taxon>Sphingomonadaceae</taxon>
        <taxon>Sphingomonas</taxon>
    </lineage>
</organism>
<comment type="caution">
    <text evidence="9">The sequence shown here is derived from an EMBL/GenBank/DDBJ whole genome shotgun (WGS) entry which is preliminary data.</text>
</comment>
<dbReference type="Pfam" id="PF00593">
    <property type="entry name" value="TonB_dep_Rec_b-barrel"/>
    <property type="match status" value="1"/>
</dbReference>
<dbReference type="GO" id="GO:0009279">
    <property type="term" value="C:cell outer membrane"/>
    <property type="evidence" value="ECO:0007669"/>
    <property type="project" value="UniProtKB-SubCell"/>
</dbReference>
<dbReference type="Proteomes" id="UP000218151">
    <property type="component" value="Unassembled WGS sequence"/>
</dbReference>
<evidence type="ECO:0000313" key="9">
    <source>
        <dbReference type="EMBL" id="PAX08075.1"/>
    </source>
</evidence>
<evidence type="ECO:0000256" key="4">
    <source>
        <dbReference type="RuleBase" id="RU003357"/>
    </source>
</evidence>
<accession>A0A2A2SFU1</accession>
<dbReference type="InterPro" id="IPR000531">
    <property type="entry name" value="Beta-barrel_TonB"/>
</dbReference>
<dbReference type="NCBIfam" id="TIGR01782">
    <property type="entry name" value="TonB-Xanth-Caul"/>
    <property type="match status" value="1"/>
</dbReference>
<evidence type="ECO:0000259" key="7">
    <source>
        <dbReference type="Pfam" id="PF00593"/>
    </source>
</evidence>
<dbReference type="SUPFAM" id="SSF56935">
    <property type="entry name" value="Porins"/>
    <property type="match status" value="1"/>
</dbReference>
<evidence type="ECO:0000313" key="10">
    <source>
        <dbReference type="Proteomes" id="UP000218151"/>
    </source>
</evidence>
<evidence type="ECO:0000256" key="2">
    <source>
        <dbReference type="ARBA" id="ARBA00023136"/>
    </source>
</evidence>
<evidence type="ECO:0000256" key="1">
    <source>
        <dbReference type="ARBA" id="ARBA00004442"/>
    </source>
</evidence>
<keyword evidence="10" id="KW-1185">Reference proteome</keyword>
<feature type="chain" id="PRO_5012652263" description="TonB-dependent receptor" evidence="6">
    <location>
        <begin position="24"/>
        <end position="921"/>
    </location>
</feature>
<gene>
    <name evidence="9" type="ORF">CKY28_10825</name>
</gene>
<evidence type="ECO:0000256" key="5">
    <source>
        <dbReference type="SAM" id="MobiDB-lite"/>
    </source>
</evidence>
<dbReference type="Gene3D" id="2.40.170.20">
    <property type="entry name" value="TonB-dependent receptor, beta-barrel domain"/>
    <property type="match status" value="1"/>
</dbReference>
<proteinExistence type="inferred from homology"/>
<feature type="domain" description="TonB-dependent receptor-like beta-barrel" evidence="7">
    <location>
        <begin position="407"/>
        <end position="881"/>
    </location>
</feature>
<dbReference type="Pfam" id="PF07715">
    <property type="entry name" value="Plug"/>
    <property type="match status" value="1"/>
</dbReference>
<dbReference type="InterPro" id="IPR036942">
    <property type="entry name" value="Beta-barrel_TonB_sf"/>
</dbReference>
<protein>
    <recommendedName>
        <fullName evidence="11">TonB-dependent receptor</fullName>
    </recommendedName>
</protein>
<keyword evidence="2 4" id="KW-0472">Membrane</keyword>
<dbReference type="PANTHER" id="PTHR40980:SF3">
    <property type="entry name" value="TONB-DEPENDENT RECEPTOR-LIKE BETA-BARREL DOMAIN-CONTAINING PROTEIN"/>
    <property type="match status" value="1"/>
</dbReference>
<dbReference type="RefSeq" id="WP_095998317.1">
    <property type="nucleotide sequence ID" value="NZ_NSLI01000003.1"/>
</dbReference>
<feature type="signal peptide" evidence="6">
    <location>
        <begin position="1"/>
        <end position="23"/>
    </location>
</feature>
<dbReference type="AlphaFoldDB" id="A0A2A2SFU1"/>
<keyword evidence="3" id="KW-0998">Cell outer membrane</keyword>